<dbReference type="NCBIfam" id="TIGR00426">
    <property type="entry name" value="competence protein ComEA helix-hairpin-helix repeat region"/>
    <property type="match status" value="1"/>
</dbReference>
<dbReference type="SUPFAM" id="SSF47781">
    <property type="entry name" value="RuvA domain 2-like"/>
    <property type="match status" value="1"/>
</dbReference>
<dbReference type="AlphaFoldDB" id="A0A1M6JZ52"/>
<feature type="domain" description="Helix-hairpin-helix DNA-binding motif class 1" evidence="2">
    <location>
        <begin position="231"/>
        <end position="250"/>
    </location>
</feature>
<proteinExistence type="predicted"/>
<dbReference type="RefSeq" id="WP_072872610.1">
    <property type="nucleotide sequence ID" value="NZ_FRAF01000001.1"/>
</dbReference>
<dbReference type="PANTHER" id="PTHR21180">
    <property type="entry name" value="ENDONUCLEASE/EXONUCLEASE/PHOSPHATASE FAMILY DOMAIN-CONTAINING PROTEIN 1"/>
    <property type="match status" value="1"/>
</dbReference>
<name>A0A1M6JZ52_9BACL</name>
<reference evidence="4" key="1">
    <citation type="submission" date="2016-11" db="EMBL/GenBank/DDBJ databases">
        <authorList>
            <person name="Varghese N."/>
            <person name="Submissions S."/>
        </authorList>
    </citation>
    <scope>NUCLEOTIDE SEQUENCE [LARGE SCALE GENOMIC DNA]</scope>
    <source>
        <strain evidence="4">USBA-503</strain>
    </source>
</reference>
<dbReference type="GO" id="GO:0015627">
    <property type="term" value="C:type II protein secretion system complex"/>
    <property type="evidence" value="ECO:0007669"/>
    <property type="project" value="TreeGrafter"/>
</dbReference>
<protein>
    <submittedName>
        <fullName evidence="3">Competence protein ComEA</fullName>
    </submittedName>
</protein>
<dbReference type="SMART" id="SM00278">
    <property type="entry name" value="HhH1"/>
    <property type="match status" value="2"/>
</dbReference>
<feature type="transmembrane region" description="Helical" evidence="1">
    <location>
        <begin position="64"/>
        <end position="82"/>
    </location>
</feature>
<evidence type="ECO:0000313" key="4">
    <source>
        <dbReference type="Proteomes" id="UP000184016"/>
    </source>
</evidence>
<dbReference type="PANTHER" id="PTHR21180:SF32">
    <property type="entry name" value="ENDONUCLEASE_EXONUCLEASE_PHOSPHATASE FAMILY DOMAIN-CONTAINING PROTEIN 1"/>
    <property type="match status" value="1"/>
</dbReference>
<dbReference type="Gene3D" id="3.10.560.10">
    <property type="entry name" value="Outer membrane lipoprotein wza domain like"/>
    <property type="match status" value="1"/>
</dbReference>
<dbReference type="InterPro" id="IPR051675">
    <property type="entry name" value="Endo/Exo/Phosphatase_dom_1"/>
</dbReference>
<dbReference type="InterPro" id="IPR004509">
    <property type="entry name" value="Competence_ComEA_HhH"/>
</dbReference>
<evidence type="ECO:0000256" key="1">
    <source>
        <dbReference type="SAM" id="Phobius"/>
    </source>
</evidence>
<gene>
    <name evidence="3" type="ORF">SAMN05443507_10199</name>
</gene>
<dbReference type="InterPro" id="IPR019554">
    <property type="entry name" value="Soluble_ligand-bd"/>
</dbReference>
<dbReference type="Pfam" id="PF10531">
    <property type="entry name" value="SLBB"/>
    <property type="match status" value="1"/>
</dbReference>
<dbReference type="GO" id="GO:0003677">
    <property type="term" value="F:DNA binding"/>
    <property type="evidence" value="ECO:0007669"/>
    <property type="project" value="InterPro"/>
</dbReference>
<organism evidence="3 4">
    <name type="scientific">Alicyclobacillus tolerans</name>
    <dbReference type="NCBI Taxonomy" id="90970"/>
    <lineage>
        <taxon>Bacteria</taxon>
        <taxon>Bacillati</taxon>
        <taxon>Bacillota</taxon>
        <taxon>Bacilli</taxon>
        <taxon>Bacillales</taxon>
        <taxon>Alicyclobacillaceae</taxon>
        <taxon>Alicyclobacillus</taxon>
    </lineage>
</organism>
<dbReference type="InterPro" id="IPR003583">
    <property type="entry name" value="Hlx-hairpin-Hlx_DNA-bd_motif"/>
</dbReference>
<keyword evidence="1" id="KW-1133">Transmembrane helix</keyword>
<evidence type="ECO:0000313" key="3">
    <source>
        <dbReference type="EMBL" id="SHJ51979.1"/>
    </source>
</evidence>
<dbReference type="Gene3D" id="1.10.150.320">
    <property type="entry name" value="Photosystem II 12 kDa extrinsic protein"/>
    <property type="match status" value="1"/>
</dbReference>
<dbReference type="GO" id="GO:0015628">
    <property type="term" value="P:protein secretion by the type II secretion system"/>
    <property type="evidence" value="ECO:0007669"/>
    <property type="project" value="TreeGrafter"/>
</dbReference>
<feature type="domain" description="Helix-hairpin-helix DNA-binding motif class 1" evidence="2">
    <location>
        <begin position="261"/>
        <end position="280"/>
    </location>
</feature>
<dbReference type="STRING" id="1830138.SAMN05443507_10199"/>
<dbReference type="Pfam" id="PF12836">
    <property type="entry name" value="HHH_3"/>
    <property type="match status" value="1"/>
</dbReference>
<dbReference type="GO" id="GO:0006281">
    <property type="term" value="P:DNA repair"/>
    <property type="evidence" value="ECO:0007669"/>
    <property type="project" value="InterPro"/>
</dbReference>
<sequence>MSNPYDSWNQEDSQFDWQVLKNQLYPNEDLSFTQTETESSAVPLQTSLIKNSYPSQKHIWLKRIFWIGFPVVLLFLGFCILLSKHLNQYGALDESSAMSTAESSPTSAMMARPDEVNPLMKIDVTGDVRHPGVYSLPSSARVEDAVKAAGGFLHPQDSSMLNLAEQLSDGEEVFVPAPNGQGFAGQPSTAFVGNAQVRVQSMDNSTVASHTSHKKVALPENPVDLNTASAASLETVPGIGPTRAQRIIAYRQLHGGFKNVSDLKNIKGIGEKTYEKIAEFFSVQ</sequence>
<dbReference type="EMBL" id="FRAF01000001">
    <property type="protein sequence ID" value="SHJ51979.1"/>
    <property type="molecule type" value="Genomic_DNA"/>
</dbReference>
<dbReference type="InterPro" id="IPR010994">
    <property type="entry name" value="RuvA_2-like"/>
</dbReference>
<keyword evidence="4" id="KW-1185">Reference proteome</keyword>
<keyword evidence="1" id="KW-0472">Membrane</keyword>
<dbReference type="Proteomes" id="UP000184016">
    <property type="component" value="Unassembled WGS sequence"/>
</dbReference>
<accession>A0A1M6JZ52</accession>
<evidence type="ECO:0000259" key="2">
    <source>
        <dbReference type="SMART" id="SM00278"/>
    </source>
</evidence>
<keyword evidence="1" id="KW-0812">Transmembrane</keyword>